<accession>A0A3D9E0D1</accession>
<organism evidence="1 2">
    <name type="scientific">Kushneria indalinina DSM 14324</name>
    <dbReference type="NCBI Taxonomy" id="1122140"/>
    <lineage>
        <taxon>Bacteria</taxon>
        <taxon>Pseudomonadati</taxon>
        <taxon>Pseudomonadota</taxon>
        <taxon>Gammaproteobacteria</taxon>
        <taxon>Oceanospirillales</taxon>
        <taxon>Halomonadaceae</taxon>
        <taxon>Kushneria</taxon>
    </lineage>
</organism>
<dbReference type="OrthoDB" id="6169623at2"/>
<dbReference type="RefSeq" id="WP_115853388.1">
    <property type="nucleotide sequence ID" value="NZ_QRDJ01000006.1"/>
</dbReference>
<name>A0A3D9E0D1_9GAMM</name>
<dbReference type="Proteomes" id="UP000256334">
    <property type="component" value="Unassembled WGS sequence"/>
</dbReference>
<comment type="caution">
    <text evidence="1">The sequence shown here is derived from an EMBL/GenBank/DDBJ whole genome shotgun (WGS) entry which is preliminary data.</text>
</comment>
<dbReference type="AlphaFoldDB" id="A0A3D9E0D1"/>
<dbReference type="EMBL" id="QRDJ01000006">
    <property type="protein sequence ID" value="REC96487.1"/>
    <property type="molecule type" value="Genomic_DNA"/>
</dbReference>
<reference evidence="1 2" key="1">
    <citation type="submission" date="2018-07" db="EMBL/GenBank/DDBJ databases">
        <title>Genomic Encyclopedia of Type Strains, Phase IV (KMG-IV): sequencing the most valuable type-strain genomes for metagenomic binning, comparative biology and taxonomic classification.</title>
        <authorList>
            <person name="Goeker M."/>
        </authorList>
    </citation>
    <scope>NUCLEOTIDE SEQUENCE [LARGE SCALE GENOMIC DNA]</scope>
    <source>
        <strain evidence="1 2">DSM 14324</strain>
    </source>
</reference>
<gene>
    <name evidence="1" type="ORF">C8D72_1177</name>
</gene>
<keyword evidence="2" id="KW-1185">Reference proteome</keyword>
<protein>
    <submittedName>
        <fullName evidence="1">Uncharacterized protein</fullName>
    </submittedName>
</protein>
<evidence type="ECO:0000313" key="2">
    <source>
        <dbReference type="Proteomes" id="UP000256334"/>
    </source>
</evidence>
<evidence type="ECO:0000313" key="1">
    <source>
        <dbReference type="EMBL" id="REC96487.1"/>
    </source>
</evidence>
<sequence>MSIEHHIESTSTAELEAMLNDSAELIAEIRAELASRETQKRELESMDTLIHDARPRLQEIRGFFALVLDELRERRSE</sequence>
<proteinExistence type="predicted"/>